<dbReference type="GO" id="GO:0003724">
    <property type="term" value="F:RNA helicase activity"/>
    <property type="evidence" value="ECO:0007669"/>
    <property type="project" value="UniProtKB-EC"/>
</dbReference>
<dbReference type="SUPFAM" id="SSF52540">
    <property type="entry name" value="P-loop containing nucleoside triphosphate hydrolases"/>
    <property type="match status" value="1"/>
</dbReference>
<reference evidence="8 9" key="1">
    <citation type="submission" date="2020-08" db="EMBL/GenBank/DDBJ databases">
        <title>Functional genomics of gut bacteria from endangered species of beetles.</title>
        <authorList>
            <person name="Carlos-Shanley C."/>
        </authorList>
    </citation>
    <scope>NUCLEOTIDE SEQUENCE [LARGE SCALE GENOMIC DNA]</scope>
    <source>
        <strain evidence="8 9">S00123</strain>
    </source>
</reference>
<dbReference type="GO" id="GO:0003676">
    <property type="term" value="F:nucleic acid binding"/>
    <property type="evidence" value="ECO:0007669"/>
    <property type="project" value="InterPro"/>
</dbReference>
<dbReference type="Gene3D" id="3.40.50.300">
    <property type="entry name" value="P-loop containing nucleotide triphosphate hydrolases"/>
    <property type="match status" value="2"/>
</dbReference>
<dbReference type="Pfam" id="PF08482">
    <property type="entry name" value="HrpB_C"/>
    <property type="match status" value="1"/>
</dbReference>
<evidence type="ECO:0000256" key="3">
    <source>
        <dbReference type="ARBA" id="ARBA00022806"/>
    </source>
</evidence>
<dbReference type="PROSITE" id="PS51192">
    <property type="entry name" value="HELICASE_ATP_BIND_1"/>
    <property type="match status" value="1"/>
</dbReference>
<evidence type="ECO:0000256" key="5">
    <source>
        <dbReference type="SAM" id="MobiDB-lite"/>
    </source>
</evidence>
<keyword evidence="2 8" id="KW-0378">Hydrolase</keyword>
<evidence type="ECO:0000259" key="7">
    <source>
        <dbReference type="PROSITE" id="PS51194"/>
    </source>
</evidence>
<dbReference type="GO" id="GO:0005524">
    <property type="term" value="F:ATP binding"/>
    <property type="evidence" value="ECO:0007669"/>
    <property type="project" value="UniProtKB-KW"/>
</dbReference>
<evidence type="ECO:0000313" key="9">
    <source>
        <dbReference type="Proteomes" id="UP000539957"/>
    </source>
</evidence>
<dbReference type="CDD" id="cd18791">
    <property type="entry name" value="SF2_C_RHA"/>
    <property type="match status" value="1"/>
</dbReference>
<dbReference type="PANTHER" id="PTHR43519">
    <property type="entry name" value="ATP-DEPENDENT RNA HELICASE HRPB"/>
    <property type="match status" value="1"/>
</dbReference>
<dbReference type="NCBIfam" id="TIGR01970">
    <property type="entry name" value="DEAH_box_HrpB"/>
    <property type="match status" value="1"/>
</dbReference>
<dbReference type="Pfam" id="PF00271">
    <property type="entry name" value="Helicase_C"/>
    <property type="match status" value="1"/>
</dbReference>
<dbReference type="PROSITE" id="PS51194">
    <property type="entry name" value="HELICASE_CTER"/>
    <property type="match status" value="1"/>
</dbReference>
<dbReference type="PIRSF" id="PIRSF005496">
    <property type="entry name" value="ATP_hel_hrpB"/>
    <property type="match status" value="1"/>
</dbReference>
<dbReference type="InterPro" id="IPR049614">
    <property type="entry name" value="HrpB_DEXH"/>
</dbReference>
<feature type="region of interest" description="Disordered" evidence="5">
    <location>
        <begin position="805"/>
        <end position="827"/>
    </location>
</feature>
<keyword evidence="4" id="KW-0067">ATP-binding</keyword>
<name>A0A7W7IN99_9CAUL</name>
<dbReference type="EMBL" id="JACHKY010000002">
    <property type="protein sequence ID" value="MBB4797496.1"/>
    <property type="molecule type" value="Genomic_DNA"/>
</dbReference>
<dbReference type="Gene3D" id="1.20.120.1080">
    <property type="match status" value="1"/>
</dbReference>
<dbReference type="InterPro" id="IPR027417">
    <property type="entry name" value="P-loop_NTPase"/>
</dbReference>
<dbReference type="InterPro" id="IPR011545">
    <property type="entry name" value="DEAD/DEAH_box_helicase_dom"/>
</dbReference>
<dbReference type="InterPro" id="IPR013689">
    <property type="entry name" value="RNA_helicase_ATP-dep_HrpB_C"/>
</dbReference>
<keyword evidence="3 8" id="KW-0347">Helicase</keyword>
<dbReference type="InterPro" id="IPR014001">
    <property type="entry name" value="Helicase_ATP-bd"/>
</dbReference>
<evidence type="ECO:0000256" key="4">
    <source>
        <dbReference type="ARBA" id="ARBA00022840"/>
    </source>
</evidence>
<dbReference type="EC" id="3.6.4.13" evidence="8"/>
<evidence type="ECO:0000313" key="8">
    <source>
        <dbReference type="EMBL" id="MBB4797496.1"/>
    </source>
</evidence>
<evidence type="ECO:0000256" key="2">
    <source>
        <dbReference type="ARBA" id="ARBA00022801"/>
    </source>
</evidence>
<dbReference type="GO" id="GO:0016787">
    <property type="term" value="F:hydrolase activity"/>
    <property type="evidence" value="ECO:0007669"/>
    <property type="project" value="UniProtKB-KW"/>
</dbReference>
<dbReference type="AlphaFoldDB" id="A0A7W7IN99"/>
<sequence length="827" mass="88922">MNRELEAKAHVMLPIHAVLEPLKAALAATNAVVLAAPPGAGKTTVVPLALLDQPWLGDQKVLVLEPRRLAARAAADRMAATLGQKAGGTVGYRTRLQSRIGPETRIEVITEGVFTRMILDDPALEGVGAVLFDEFHERSLDADLGLALARESQSVLRDDLRLLVMSATLDIAGVSRLLANPSGEWAPVIEAEGRMFPVETLYLGRNVAERFEDAVARAVMLALGDQTGSVLVFLPGQGEIHRTVQRLNERLRDPSVDVVALYGALDKGEQDRAIEPAPPGRRKVVLATSVAETSLTIEGVRVVIDGGLSRVPRFEPSSGLTRLATVKVSRSSAEQRRGRAGRVEPGVCYRLWDEEQTRGLVPHQRPEIQEADLTAFALDLARWGTKSADGLALLDPPPAGALAEARKVLTRLGVLDGKGDLTAHGRRLTRIPLPPRLAHMVAVASDQDDALGGAKIAAILSEPGLGGNAVDLHDRLKGLERDRSPRARDAMKLAERWARAAGGGNGGEADAGLLLAEAFPERIARARGKPGEVLLASGRGAFVDPTEHMAREPWLAVAELGGGDARDRIRLAAALDAATLEAALAHRIEVEDRLVREPSGKPVIRRIRRIGALVLDEKVVGAPDRATMTAALKSEVEAGGLKTLNWGEQASALRARLAFLHGLDATWPDVSDEGLFALREDWLWPLLDGARSLADIGDPKLAEALRGLIPWDLQRRLDDLAPPRLTTPLGSASIDYAAEGGPRVEIRVQELFGVKTHPTVGGGRVPLTLSLLSPARRPVQVTKDLPGFWTGSWAAVRSEMRGRYPRHPWPEDPAHAAPTNRVKPRGT</sequence>
<evidence type="ECO:0000259" key="6">
    <source>
        <dbReference type="PROSITE" id="PS51192"/>
    </source>
</evidence>
<dbReference type="SMART" id="SM00847">
    <property type="entry name" value="HA2"/>
    <property type="match status" value="1"/>
</dbReference>
<keyword evidence="1" id="KW-0547">Nucleotide-binding</keyword>
<feature type="domain" description="Helicase ATP-binding" evidence="6">
    <location>
        <begin position="23"/>
        <end position="170"/>
    </location>
</feature>
<feature type="domain" description="Helicase C-terminal" evidence="7">
    <location>
        <begin position="215"/>
        <end position="384"/>
    </location>
</feature>
<accession>A0A7W7IN99</accession>
<gene>
    <name evidence="8" type="ORF">HNP32_001220</name>
</gene>
<dbReference type="InterPro" id="IPR007502">
    <property type="entry name" value="Helicase-assoc_dom"/>
</dbReference>
<dbReference type="FunFam" id="3.40.50.300:FF:002125">
    <property type="entry name" value="ATP-dependent helicase HrpB"/>
    <property type="match status" value="1"/>
</dbReference>
<dbReference type="InterPro" id="IPR001650">
    <property type="entry name" value="Helicase_C-like"/>
</dbReference>
<evidence type="ECO:0000256" key="1">
    <source>
        <dbReference type="ARBA" id="ARBA00022741"/>
    </source>
</evidence>
<dbReference type="PANTHER" id="PTHR43519:SF1">
    <property type="entry name" value="ATP-DEPENDENT RNA HELICASE HRPB"/>
    <property type="match status" value="1"/>
</dbReference>
<proteinExistence type="predicted"/>
<protein>
    <submittedName>
        <fullName evidence="8">ATP-dependent helicase HrpB</fullName>
        <ecNumber evidence="8">3.6.4.13</ecNumber>
    </submittedName>
</protein>
<dbReference type="SMART" id="SM00490">
    <property type="entry name" value="HELICc"/>
    <property type="match status" value="1"/>
</dbReference>
<dbReference type="SMART" id="SM00487">
    <property type="entry name" value="DEXDc"/>
    <property type="match status" value="1"/>
</dbReference>
<feature type="compositionally biased region" description="Basic and acidic residues" evidence="5">
    <location>
        <begin position="805"/>
        <end position="814"/>
    </location>
</feature>
<dbReference type="CDD" id="cd17990">
    <property type="entry name" value="DEXHc_HrpB"/>
    <property type="match status" value="1"/>
</dbReference>
<dbReference type="InterPro" id="IPR010225">
    <property type="entry name" value="HrpB"/>
</dbReference>
<comment type="caution">
    <text evidence="8">The sequence shown here is derived from an EMBL/GenBank/DDBJ whole genome shotgun (WGS) entry which is preliminary data.</text>
</comment>
<dbReference type="Proteomes" id="UP000539957">
    <property type="component" value="Unassembled WGS sequence"/>
</dbReference>
<keyword evidence="9" id="KW-1185">Reference proteome</keyword>
<organism evidence="8 9">
    <name type="scientific">Brevundimonas bullata</name>
    <dbReference type="NCBI Taxonomy" id="13160"/>
    <lineage>
        <taxon>Bacteria</taxon>
        <taxon>Pseudomonadati</taxon>
        <taxon>Pseudomonadota</taxon>
        <taxon>Alphaproteobacteria</taxon>
        <taxon>Caulobacterales</taxon>
        <taxon>Caulobacteraceae</taxon>
        <taxon>Brevundimonas</taxon>
    </lineage>
</organism>
<dbReference type="Pfam" id="PF00270">
    <property type="entry name" value="DEAD"/>
    <property type="match status" value="1"/>
</dbReference>